<name>M1BL42_SOLTU</name>
<protein>
    <submittedName>
        <fullName evidence="1">Uncharacterized protein</fullName>
    </submittedName>
</protein>
<proteinExistence type="predicted"/>
<evidence type="ECO:0000313" key="2">
    <source>
        <dbReference type="Proteomes" id="UP000011115"/>
    </source>
</evidence>
<reference evidence="1" key="2">
    <citation type="submission" date="2015-06" db="UniProtKB">
        <authorList>
            <consortium name="EnsemblPlants"/>
        </authorList>
    </citation>
    <scope>IDENTIFICATION</scope>
    <source>
        <strain evidence="1">DM1-3 516 R44</strain>
    </source>
</reference>
<accession>M1BL42</accession>
<sequence length="80" mass="8085">MVLDMYPTSEDVVCPLKGVNPPYIPPISSTCSPPLLAPTSPISTPTLTSASSPTFIAPSSASPGTISASLLMVIAPANSQ</sequence>
<keyword evidence="2" id="KW-1185">Reference proteome</keyword>
<dbReference type="Gramene" id="PGSC0003DMT400047620">
    <property type="protein sequence ID" value="PGSC0003DMT400047620"/>
    <property type="gene ID" value="PGSC0003DMG400018508"/>
</dbReference>
<dbReference type="Proteomes" id="UP000011115">
    <property type="component" value="Unassembled WGS sequence"/>
</dbReference>
<evidence type="ECO:0000313" key="1">
    <source>
        <dbReference type="EnsemblPlants" id="PGSC0003DMT400047620"/>
    </source>
</evidence>
<dbReference type="AlphaFoldDB" id="M1BL42"/>
<organism evidence="1 2">
    <name type="scientific">Solanum tuberosum</name>
    <name type="common">Potato</name>
    <dbReference type="NCBI Taxonomy" id="4113"/>
    <lineage>
        <taxon>Eukaryota</taxon>
        <taxon>Viridiplantae</taxon>
        <taxon>Streptophyta</taxon>
        <taxon>Embryophyta</taxon>
        <taxon>Tracheophyta</taxon>
        <taxon>Spermatophyta</taxon>
        <taxon>Magnoliopsida</taxon>
        <taxon>eudicotyledons</taxon>
        <taxon>Gunneridae</taxon>
        <taxon>Pentapetalae</taxon>
        <taxon>asterids</taxon>
        <taxon>lamiids</taxon>
        <taxon>Solanales</taxon>
        <taxon>Solanaceae</taxon>
        <taxon>Solanoideae</taxon>
        <taxon>Solaneae</taxon>
        <taxon>Solanum</taxon>
    </lineage>
</organism>
<reference evidence="2" key="1">
    <citation type="journal article" date="2011" name="Nature">
        <title>Genome sequence and analysis of the tuber crop potato.</title>
        <authorList>
            <consortium name="The Potato Genome Sequencing Consortium"/>
        </authorList>
    </citation>
    <scope>NUCLEOTIDE SEQUENCE [LARGE SCALE GENOMIC DNA]</scope>
    <source>
        <strain evidence="2">cv. DM1-3 516 R44</strain>
    </source>
</reference>
<dbReference type="PaxDb" id="4113-PGSC0003DMT400047620"/>
<dbReference type="InParanoid" id="M1BL42"/>
<dbReference type="HOGENOM" id="CLU_2594500_0_0_1"/>
<dbReference type="EnsemblPlants" id="PGSC0003DMT400047620">
    <property type="protein sequence ID" value="PGSC0003DMT400047620"/>
    <property type="gene ID" value="PGSC0003DMG400018508"/>
</dbReference>